<dbReference type="InterPro" id="IPR014324">
    <property type="entry name" value="ABC_heterocyst_DevA"/>
</dbReference>
<feature type="domain" description="ABC transporter" evidence="4">
    <location>
        <begin position="7"/>
        <end position="228"/>
    </location>
</feature>
<dbReference type="InterPro" id="IPR017911">
    <property type="entry name" value="MacB-like_ATP-bd"/>
</dbReference>
<dbReference type="Proteomes" id="UP000002274">
    <property type="component" value="Chromosome"/>
</dbReference>
<evidence type="ECO:0000313" key="5">
    <source>
        <dbReference type="EMBL" id="ABM78405.1"/>
    </source>
</evidence>
<dbReference type="GO" id="GO:0022857">
    <property type="term" value="F:transmembrane transporter activity"/>
    <property type="evidence" value="ECO:0007669"/>
    <property type="project" value="TreeGrafter"/>
</dbReference>
<dbReference type="EC" id="3.6.3.30" evidence="5"/>
<dbReference type="BioCyc" id="PMAR59922:G1G80-1444-MONOMER"/>
<dbReference type="InterPro" id="IPR017871">
    <property type="entry name" value="ABC_transporter-like_CS"/>
</dbReference>
<protein>
    <submittedName>
        <fullName evidence="5">ABC transporter, ATP-binding component</fullName>
        <ecNumber evidence="5">3.6.3.27</ecNumber>
        <ecNumber evidence="5">3.6.3.30</ecNumber>
        <ecNumber evidence="5">3.6.3.32</ecNumber>
    </submittedName>
</protein>
<dbReference type="STRING" id="59922.P9303_16611"/>
<evidence type="ECO:0000256" key="2">
    <source>
        <dbReference type="ARBA" id="ARBA00022741"/>
    </source>
</evidence>
<dbReference type="PANTHER" id="PTHR24220:SF376">
    <property type="entry name" value="ABC TRANSPORTER"/>
    <property type="match status" value="1"/>
</dbReference>
<dbReference type="EC" id="3.6.3.32" evidence="5"/>
<dbReference type="PROSITE" id="PS50893">
    <property type="entry name" value="ABC_TRANSPORTER_2"/>
    <property type="match status" value="1"/>
</dbReference>
<dbReference type="EC" id="3.6.3.27" evidence="5"/>
<dbReference type="AlphaFoldDB" id="A2CA95"/>
<name>A2CA95_PROM3</name>
<proteinExistence type="predicted"/>
<dbReference type="HOGENOM" id="CLU_000604_1_22_3"/>
<dbReference type="SUPFAM" id="SSF52540">
    <property type="entry name" value="P-loop containing nucleoside triphosphate hydrolases"/>
    <property type="match status" value="1"/>
</dbReference>
<dbReference type="PANTHER" id="PTHR24220">
    <property type="entry name" value="IMPORT ATP-BINDING PROTEIN"/>
    <property type="match status" value="1"/>
</dbReference>
<keyword evidence="3 5" id="KW-0067">ATP-binding</keyword>
<evidence type="ECO:0000259" key="4">
    <source>
        <dbReference type="PROSITE" id="PS50893"/>
    </source>
</evidence>
<dbReference type="EMBL" id="CP000554">
    <property type="protein sequence ID" value="ABM78405.1"/>
    <property type="molecule type" value="Genomic_DNA"/>
</dbReference>
<dbReference type="CDD" id="cd03255">
    <property type="entry name" value="ABC_MJ0796_LolCDE_FtsE"/>
    <property type="match status" value="1"/>
</dbReference>
<dbReference type="Pfam" id="PF00005">
    <property type="entry name" value="ABC_tran"/>
    <property type="match status" value="1"/>
</dbReference>
<gene>
    <name evidence="5" type="ordered locus">P9303_16611</name>
</gene>
<dbReference type="KEGG" id="pmf:P9303_16611"/>
<dbReference type="InterPro" id="IPR003593">
    <property type="entry name" value="AAA+_ATPase"/>
</dbReference>
<sequence>MNEKLMVEVQGLSHWFGIGAMRRQVLQSIALQIAPGEVVLLSGPSGCGKTTLLTLIGALRTVQEGDVCVFGHQLRGSDRRLRQQLRCHIGMIIQGHNLLRCLTAEQNVQMGADLLPGLSYRARRDQARYWLRAVGLDDHLSKLPHDLSGGQKQRVAIARALAAQPQLLLADEPTAALDSVTGREVVELLQRLAREQSCAVLMVTHDPRIVDLADRLVQMEDGRLISSLG</sequence>
<evidence type="ECO:0000256" key="3">
    <source>
        <dbReference type="ARBA" id="ARBA00022840"/>
    </source>
</evidence>
<keyword evidence="5" id="KW-0378">Hydrolase</keyword>
<dbReference type="PROSITE" id="PS00211">
    <property type="entry name" value="ABC_TRANSPORTER_1"/>
    <property type="match status" value="1"/>
</dbReference>
<reference evidence="5 6" key="1">
    <citation type="journal article" date="2007" name="PLoS Genet.">
        <title>Patterns and implications of gene gain and loss in the evolution of Prochlorococcus.</title>
        <authorList>
            <person name="Kettler G.C."/>
            <person name="Martiny A.C."/>
            <person name="Huang K."/>
            <person name="Zucker J."/>
            <person name="Coleman M.L."/>
            <person name="Rodrigue S."/>
            <person name="Chen F."/>
            <person name="Lapidus A."/>
            <person name="Ferriera S."/>
            <person name="Johnson J."/>
            <person name="Steglich C."/>
            <person name="Church G.M."/>
            <person name="Richardson P."/>
            <person name="Chisholm S.W."/>
        </authorList>
    </citation>
    <scope>NUCLEOTIDE SEQUENCE [LARGE SCALE GENOMIC DNA]</scope>
    <source>
        <strain evidence="5 6">MIT 9303</strain>
    </source>
</reference>
<keyword evidence="2" id="KW-0547">Nucleotide-binding</keyword>
<dbReference type="GO" id="GO:0016887">
    <property type="term" value="F:ATP hydrolysis activity"/>
    <property type="evidence" value="ECO:0007669"/>
    <property type="project" value="InterPro"/>
</dbReference>
<organism evidence="5 6">
    <name type="scientific">Prochlorococcus marinus (strain MIT 9303)</name>
    <dbReference type="NCBI Taxonomy" id="59922"/>
    <lineage>
        <taxon>Bacteria</taxon>
        <taxon>Bacillati</taxon>
        <taxon>Cyanobacteriota</taxon>
        <taxon>Cyanophyceae</taxon>
        <taxon>Synechococcales</taxon>
        <taxon>Prochlorococcaceae</taxon>
        <taxon>Prochlorococcus</taxon>
    </lineage>
</organism>
<accession>A2CA95</accession>
<dbReference type="SMART" id="SM00382">
    <property type="entry name" value="AAA"/>
    <property type="match status" value="1"/>
</dbReference>
<dbReference type="RefSeq" id="WP_011826294.1">
    <property type="nucleotide sequence ID" value="NC_008820.1"/>
</dbReference>
<dbReference type="GO" id="GO:0005886">
    <property type="term" value="C:plasma membrane"/>
    <property type="evidence" value="ECO:0007669"/>
    <property type="project" value="TreeGrafter"/>
</dbReference>
<dbReference type="Gene3D" id="3.40.50.300">
    <property type="entry name" value="P-loop containing nucleotide triphosphate hydrolases"/>
    <property type="match status" value="1"/>
</dbReference>
<dbReference type="GO" id="GO:0005524">
    <property type="term" value="F:ATP binding"/>
    <property type="evidence" value="ECO:0007669"/>
    <property type="project" value="UniProtKB-KW"/>
</dbReference>
<dbReference type="InterPro" id="IPR015854">
    <property type="entry name" value="ABC_transpr_LolD-like"/>
</dbReference>
<keyword evidence="1" id="KW-0813">Transport</keyword>
<dbReference type="InterPro" id="IPR003439">
    <property type="entry name" value="ABC_transporter-like_ATP-bd"/>
</dbReference>
<evidence type="ECO:0000256" key="1">
    <source>
        <dbReference type="ARBA" id="ARBA00022448"/>
    </source>
</evidence>
<dbReference type="NCBIfam" id="TIGR02982">
    <property type="entry name" value="heterocyst_DevA"/>
    <property type="match status" value="1"/>
</dbReference>
<dbReference type="InterPro" id="IPR027417">
    <property type="entry name" value="P-loop_NTPase"/>
</dbReference>
<evidence type="ECO:0000313" key="6">
    <source>
        <dbReference type="Proteomes" id="UP000002274"/>
    </source>
</evidence>